<dbReference type="GO" id="GO:0046872">
    <property type="term" value="F:metal ion binding"/>
    <property type="evidence" value="ECO:0007669"/>
    <property type="project" value="UniProtKB-KW"/>
</dbReference>
<keyword evidence="4" id="KW-0479">Metal-binding</keyword>
<evidence type="ECO:0000256" key="3">
    <source>
        <dbReference type="ARBA" id="ARBA00022692"/>
    </source>
</evidence>
<dbReference type="Pfam" id="PF02298">
    <property type="entry name" value="Cu_bind_like"/>
    <property type="match status" value="2"/>
</dbReference>
<keyword evidence="17" id="KW-1185">Reference proteome</keyword>
<dbReference type="InterPro" id="IPR003245">
    <property type="entry name" value="Phytocyanin_dom"/>
</dbReference>
<dbReference type="GO" id="GO:0005886">
    <property type="term" value="C:plasma membrane"/>
    <property type="evidence" value="ECO:0000318"/>
    <property type="project" value="GO_Central"/>
</dbReference>
<comment type="subcellular location">
    <subcellularLocation>
        <location evidence="1">Membrane</location>
        <topology evidence="1">Single-pass type I membrane protein</topology>
    </subcellularLocation>
</comment>
<evidence type="ECO:0000256" key="7">
    <source>
        <dbReference type="ARBA" id="ARBA00022989"/>
    </source>
</evidence>
<dbReference type="PANTHER" id="PTHR33021:SF489">
    <property type="entry name" value="BASIC BLUE PROTEIN-LIKE"/>
    <property type="match status" value="1"/>
</dbReference>
<evidence type="ECO:0000256" key="13">
    <source>
        <dbReference type="SAM" id="SignalP"/>
    </source>
</evidence>
<evidence type="ECO:0000256" key="10">
    <source>
        <dbReference type="ARBA" id="ARBA00023157"/>
    </source>
</evidence>
<keyword evidence="7" id="KW-1133">Transmembrane helix</keyword>
<dbReference type="SUPFAM" id="SSF49503">
    <property type="entry name" value="Cupredoxins"/>
    <property type="match status" value="2"/>
</dbReference>
<sequence length="266" mass="29750">MARKLWSIFIILIATTVAEEVKHTVHNINWSAGANAREKARDIRVGDTLIFRYKAGEHDLIEVDKDSYDKCIVPPSAKIFTTGKDALFVHTPGPKYFICGFPQHCKDRDMKLQIEVRDQSDPKLQIDDPNHRKLESTPGPTQPELIVFVVGDDKGWNENVDFEAWAKGKEFYMGDFLAFNYTVGKHNVLGVDEAAFNECTIPKDQNEALSSGKDQVRLLSMGKLGFISGIGKDCENGMKLLINVKCPHTRPKPPALQGGRKLVPSI</sequence>
<evidence type="ECO:0000256" key="11">
    <source>
        <dbReference type="ARBA" id="ARBA00023180"/>
    </source>
</evidence>
<evidence type="ECO:0000256" key="2">
    <source>
        <dbReference type="ARBA" id="ARBA00022448"/>
    </source>
</evidence>
<feature type="chain" id="PRO_5012354849" evidence="13">
    <location>
        <begin position="19"/>
        <end position="266"/>
    </location>
</feature>
<dbReference type="PANTHER" id="PTHR33021">
    <property type="entry name" value="BLUE COPPER PROTEIN"/>
    <property type="match status" value="1"/>
</dbReference>
<dbReference type="InterPro" id="IPR008972">
    <property type="entry name" value="Cupredoxin"/>
</dbReference>
<dbReference type="GO" id="GO:0009610">
    <property type="term" value="P:response to symbiotic fungus"/>
    <property type="evidence" value="ECO:0007669"/>
    <property type="project" value="UniProtKB-ARBA"/>
</dbReference>
<dbReference type="FunFam" id="2.60.40.420:FF:000067">
    <property type="entry name" value="Cupredoxin superfamily protein"/>
    <property type="match status" value="1"/>
</dbReference>
<keyword evidence="5 13" id="KW-0732">Signal</keyword>
<keyword evidence="6" id="KW-0249">Electron transport</keyword>
<dbReference type="InParanoid" id="A0A251UI29"/>
<dbReference type="Gramene" id="mRNA:HanXRQr2_Chr06g0259401">
    <property type="protein sequence ID" value="mRNA:HanXRQr2_Chr06g0259401"/>
    <property type="gene ID" value="HanXRQr2_Chr06g0259401"/>
</dbReference>
<reference evidence="15" key="3">
    <citation type="submission" date="2020-06" db="EMBL/GenBank/DDBJ databases">
        <title>Helianthus annuus Genome sequencing and assembly Release 2.</title>
        <authorList>
            <person name="Gouzy J."/>
            <person name="Langlade N."/>
            <person name="Munos S."/>
        </authorList>
    </citation>
    <scope>NUCLEOTIDE SEQUENCE</scope>
    <source>
        <tissue evidence="15">Leaves</tissue>
    </source>
</reference>
<evidence type="ECO:0000256" key="4">
    <source>
        <dbReference type="ARBA" id="ARBA00022723"/>
    </source>
</evidence>
<dbReference type="Gene3D" id="2.60.40.420">
    <property type="entry name" value="Cupredoxins - blue copper proteins"/>
    <property type="match status" value="2"/>
</dbReference>
<dbReference type="OrthoDB" id="687943at2759"/>
<feature type="domain" description="Phytocyanin" evidence="14">
    <location>
        <begin position="21"/>
        <end position="118"/>
    </location>
</feature>
<dbReference type="EMBL" id="MNCJ02000321">
    <property type="protein sequence ID" value="KAF5802432.1"/>
    <property type="molecule type" value="Genomic_DNA"/>
</dbReference>
<feature type="domain" description="Phytocyanin" evidence="14">
    <location>
        <begin position="146"/>
        <end position="246"/>
    </location>
</feature>
<gene>
    <name evidence="16" type="ORF">HannXRQ_Chr06g0177971</name>
    <name evidence="15" type="ORF">HanXRQr2_Chr06g0259401</name>
</gene>
<dbReference type="Proteomes" id="UP000215914">
    <property type="component" value="Chromosome 6"/>
</dbReference>
<dbReference type="GO" id="GO:0009055">
    <property type="term" value="F:electron transfer activity"/>
    <property type="evidence" value="ECO:0007669"/>
    <property type="project" value="InterPro"/>
</dbReference>
<feature type="region of interest" description="Disordered" evidence="12">
    <location>
        <begin position="118"/>
        <end position="140"/>
    </location>
</feature>
<reference evidence="15 17" key="1">
    <citation type="journal article" date="2017" name="Nature">
        <title>The sunflower genome provides insights into oil metabolism, flowering and Asterid evolution.</title>
        <authorList>
            <person name="Badouin H."/>
            <person name="Gouzy J."/>
            <person name="Grassa C.J."/>
            <person name="Murat F."/>
            <person name="Staton S.E."/>
            <person name="Cottret L."/>
            <person name="Lelandais-Briere C."/>
            <person name="Owens G.L."/>
            <person name="Carrere S."/>
            <person name="Mayjonade B."/>
            <person name="Legrand L."/>
            <person name="Gill N."/>
            <person name="Kane N.C."/>
            <person name="Bowers J.E."/>
            <person name="Hubner S."/>
            <person name="Bellec A."/>
            <person name="Berard A."/>
            <person name="Berges H."/>
            <person name="Blanchet N."/>
            <person name="Boniface M.C."/>
            <person name="Brunel D."/>
            <person name="Catrice O."/>
            <person name="Chaidir N."/>
            <person name="Claudel C."/>
            <person name="Donnadieu C."/>
            <person name="Faraut T."/>
            <person name="Fievet G."/>
            <person name="Helmstetter N."/>
            <person name="King M."/>
            <person name="Knapp S.J."/>
            <person name="Lai Z."/>
            <person name="Le Paslier M.C."/>
            <person name="Lippi Y."/>
            <person name="Lorenzon L."/>
            <person name="Mandel J.R."/>
            <person name="Marage G."/>
            <person name="Marchand G."/>
            <person name="Marquand E."/>
            <person name="Bret-Mestries E."/>
            <person name="Morien E."/>
            <person name="Nambeesan S."/>
            <person name="Nguyen T."/>
            <person name="Pegot-Espagnet P."/>
            <person name="Pouilly N."/>
            <person name="Raftis F."/>
            <person name="Sallet E."/>
            <person name="Schiex T."/>
            <person name="Thomas J."/>
            <person name="Vandecasteele C."/>
            <person name="Vares D."/>
            <person name="Vear F."/>
            <person name="Vautrin S."/>
            <person name="Crespi M."/>
            <person name="Mangin B."/>
            <person name="Burke J.M."/>
            <person name="Salse J."/>
            <person name="Munos S."/>
            <person name="Vincourt P."/>
            <person name="Rieseberg L.H."/>
            <person name="Langlade N.B."/>
        </authorList>
    </citation>
    <scope>NUCLEOTIDE SEQUENCE [LARGE SCALE GENOMIC DNA]</scope>
    <source>
        <strain evidence="17">cv. SF193</strain>
        <tissue evidence="15">Leaves</tissue>
    </source>
</reference>
<dbReference type="CDD" id="cd04216">
    <property type="entry name" value="Phytocyanin"/>
    <property type="match status" value="1"/>
</dbReference>
<evidence type="ECO:0000259" key="14">
    <source>
        <dbReference type="PROSITE" id="PS51485"/>
    </source>
</evidence>
<organism evidence="16 17">
    <name type="scientific">Helianthus annuus</name>
    <name type="common">Common sunflower</name>
    <dbReference type="NCBI Taxonomy" id="4232"/>
    <lineage>
        <taxon>Eukaryota</taxon>
        <taxon>Viridiplantae</taxon>
        <taxon>Streptophyta</taxon>
        <taxon>Embryophyta</taxon>
        <taxon>Tracheophyta</taxon>
        <taxon>Spermatophyta</taxon>
        <taxon>Magnoliopsida</taxon>
        <taxon>eudicotyledons</taxon>
        <taxon>Gunneridae</taxon>
        <taxon>Pentapetalae</taxon>
        <taxon>asterids</taxon>
        <taxon>campanulids</taxon>
        <taxon>Asterales</taxon>
        <taxon>Asteraceae</taxon>
        <taxon>Asteroideae</taxon>
        <taxon>Heliantheae alliance</taxon>
        <taxon>Heliantheae</taxon>
        <taxon>Helianthus</taxon>
    </lineage>
</organism>
<keyword evidence="8" id="KW-0186">Copper</keyword>
<evidence type="ECO:0000313" key="16">
    <source>
        <dbReference type="EMBL" id="OTG23037.1"/>
    </source>
</evidence>
<evidence type="ECO:0000313" key="17">
    <source>
        <dbReference type="Proteomes" id="UP000215914"/>
    </source>
</evidence>
<evidence type="ECO:0000256" key="9">
    <source>
        <dbReference type="ARBA" id="ARBA00023136"/>
    </source>
</evidence>
<dbReference type="PROSITE" id="PS51485">
    <property type="entry name" value="PHYTOCYANIN"/>
    <property type="match status" value="2"/>
</dbReference>
<keyword evidence="2" id="KW-0813">Transport</keyword>
<evidence type="ECO:0000256" key="12">
    <source>
        <dbReference type="SAM" id="MobiDB-lite"/>
    </source>
</evidence>
<reference evidence="16" key="2">
    <citation type="submission" date="2017-02" db="EMBL/GenBank/DDBJ databases">
        <title>Sunflower complete genome.</title>
        <authorList>
            <person name="Langlade N."/>
            <person name="Munos S."/>
        </authorList>
    </citation>
    <scope>NUCLEOTIDE SEQUENCE [LARGE SCALE GENOMIC DNA]</scope>
    <source>
        <tissue evidence="16">Leaves</tissue>
    </source>
</reference>
<dbReference type="EMBL" id="CM007895">
    <property type="protein sequence ID" value="OTG23037.1"/>
    <property type="molecule type" value="Genomic_DNA"/>
</dbReference>
<name>A0A251UI29_HELAN</name>
<feature type="signal peptide" evidence="13">
    <location>
        <begin position="1"/>
        <end position="18"/>
    </location>
</feature>
<dbReference type="AlphaFoldDB" id="A0A251UI29"/>
<protein>
    <submittedName>
        <fullName evidence="15">Phytocyanin domain, cupredoxin</fullName>
    </submittedName>
    <submittedName>
        <fullName evidence="16">Putative cupredoxin</fullName>
    </submittedName>
</protein>
<proteinExistence type="predicted"/>
<keyword evidence="10" id="KW-1015">Disulfide bond</keyword>
<evidence type="ECO:0000256" key="6">
    <source>
        <dbReference type="ARBA" id="ARBA00022982"/>
    </source>
</evidence>
<evidence type="ECO:0000256" key="1">
    <source>
        <dbReference type="ARBA" id="ARBA00004479"/>
    </source>
</evidence>
<feature type="compositionally biased region" description="Basic and acidic residues" evidence="12">
    <location>
        <begin position="118"/>
        <end position="135"/>
    </location>
</feature>
<accession>A0A251UI29</accession>
<dbReference type="OMA" id="SEGWRAK"/>
<keyword evidence="11" id="KW-0325">Glycoprotein</keyword>
<evidence type="ECO:0000256" key="5">
    <source>
        <dbReference type="ARBA" id="ARBA00022729"/>
    </source>
</evidence>
<keyword evidence="3" id="KW-0812">Transmembrane</keyword>
<dbReference type="InterPro" id="IPR039391">
    <property type="entry name" value="Phytocyanin-like"/>
</dbReference>
<evidence type="ECO:0000313" key="15">
    <source>
        <dbReference type="EMBL" id="KAF5802432.1"/>
    </source>
</evidence>
<evidence type="ECO:0000256" key="8">
    <source>
        <dbReference type="ARBA" id="ARBA00023008"/>
    </source>
</evidence>
<keyword evidence="9" id="KW-0472">Membrane</keyword>